<reference evidence="3" key="1">
    <citation type="journal article" date="2019" name="Int. J. Syst. Evol. Microbiol.">
        <title>The Global Catalogue of Microorganisms (GCM) 10K type strain sequencing project: providing services to taxonomists for standard genome sequencing and annotation.</title>
        <authorList>
            <consortium name="The Broad Institute Genomics Platform"/>
            <consortium name="The Broad Institute Genome Sequencing Center for Infectious Disease"/>
            <person name="Wu L."/>
            <person name="Ma J."/>
        </authorList>
    </citation>
    <scope>NUCLEOTIDE SEQUENCE [LARGE SCALE GENOMIC DNA]</scope>
    <source>
        <strain evidence="3">JCM 18459</strain>
    </source>
</reference>
<dbReference type="Proteomes" id="UP001500221">
    <property type="component" value="Unassembled WGS sequence"/>
</dbReference>
<evidence type="ECO:0000313" key="2">
    <source>
        <dbReference type="EMBL" id="GAA5148487.1"/>
    </source>
</evidence>
<dbReference type="PROSITE" id="PS51340">
    <property type="entry name" value="MOSC"/>
    <property type="match status" value="1"/>
</dbReference>
<accession>A0ABP9PME1</accession>
<keyword evidence="3" id="KW-1185">Reference proteome</keyword>
<organism evidence="2 3">
    <name type="scientific">Nocardioides marinquilinus</name>
    <dbReference type="NCBI Taxonomy" id="1210400"/>
    <lineage>
        <taxon>Bacteria</taxon>
        <taxon>Bacillati</taxon>
        <taxon>Actinomycetota</taxon>
        <taxon>Actinomycetes</taxon>
        <taxon>Propionibacteriales</taxon>
        <taxon>Nocardioidaceae</taxon>
        <taxon>Nocardioides</taxon>
    </lineage>
</organism>
<dbReference type="Gene3D" id="2.40.33.20">
    <property type="entry name" value="PK beta-barrel domain-like"/>
    <property type="match status" value="1"/>
</dbReference>
<dbReference type="InterPro" id="IPR005303">
    <property type="entry name" value="MOCOS_middle"/>
</dbReference>
<dbReference type="SUPFAM" id="SSF50800">
    <property type="entry name" value="PK beta-barrel domain-like"/>
    <property type="match status" value="1"/>
</dbReference>
<proteinExistence type="predicted"/>
<sequence>MRVVALRRYPVKGLGGEGLASVPLDGRGLAGDRWFAVEDDDGRFASAKDTRRFRRRDAVLGYRAATASDGGVTVTDGTDAWRVGDAALDAELSRTTGASVRVTPEAGVPHQDMGAVSLVGTATLDWCAAAWDLDADPRRLRVNLVVETTEPFAEERWVGREVECGGARLRVVERAPRCRTIDLDQDGAVARGRWLRPLAAERDLCLAVYADVVRPGLVTVGDPVHEVAGGRLTS</sequence>
<evidence type="ECO:0000259" key="1">
    <source>
        <dbReference type="PROSITE" id="PS51340"/>
    </source>
</evidence>
<name>A0ABP9PME1_9ACTN</name>
<feature type="domain" description="MOSC" evidence="1">
    <location>
        <begin position="85"/>
        <end position="227"/>
    </location>
</feature>
<dbReference type="Pfam" id="PF03473">
    <property type="entry name" value="MOSC"/>
    <property type="match status" value="1"/>
</dbReference>
<dbReference type="InterPro" id="IPR011037">
    <property type="entry name" value="Pyrv_Knase-like_insert_dom_sf"/>
</dbReference>
<gene>
    <name evidence="2" type="ORF">GCM10023340_22370</name>
</gene>
<dbReference type="EMBL" id="BAABKG010000003">
    <property type="protein sequence ID" value="GAA5148487.1"/>
    <property type="molecule type" value="Genomic_DNA"/>
</dbReference>
<protein>
    <submittedName>
        <fullName evidence="2">MOSC domain-containing protein</fullName>
    </submittedName>
</protein>
<dbReference type="Pfam" id="PF03476">
    <property type="entry name" value="MOSC_N"/>
    <property type="match status" value="1"/>
</dbReference>
<dbReference type="InterPro" id="IPR005302">
    <property type="entry name" value="MoCF_Sase_C"/>
</dbReference>
<comment type="caution">
    <text evidence="2">The sequence shown here is derived from an EMBL/GenBank/DDBJ whole genome shotgun (WGS) entry which is preliminary data.</text>
</comment>
<evidence type="ECO:0000313" key="3">
    <source>
        <dbReference type="Proteomes" id="UP001500221"/>
    </source>
</evidence>